<dbReference type="EMBL" id="BAABIC010000008">
    <property type="protein sequence ID" value="GAA4690409.1"/>
    <property type="molecule type" value="Genomic_DNA"/>
</dbReference>
<dbReference type="Proteomes" id="UP001500325">
    <property type="component" value="Unassembled WGS sequence"/>
</dbReference>
<gene>
    <name evidence="2" type="ORF">GCM10023215_28890</name>
</gene>
<sequence>MGQVMISELRGSGPATTRTGRHRLPETPLERASRVVAVAVDGTELLAEAGGLLQHLVAEGVEVEILVAVDADPRSLARCGLRSVPVHRLGLRWPLHGGAEDDLLAALSEVVGFDPGPGLGILAAAELPAGPDGRPDRAAVAHAAEVAAAVYGAEIARSLPRAPAGAPATGYVLAGREAAHKRYAVGPDASPVETFLADLRVTLPQR</sequence>
<evidence type="ECO:0000313" key="3">
    <source>
        <dbReference type="Proteomes" id="UP001500325"/>
    </source>
</evidence>
<evidence type="ECO:0000313" key="2">
    <source>
        <dbReference type="EMBL" id="GAA4690409.1"/>
    </source>
</evidence>
<organism evidence="2 3">
    <name type="scientific">Pseudonocardia yuanmonensis</name>
    <dbReference type="NCBI Taxonomy" id="1095914"/>
    <lineage>
        <taxon>Bacteria</taxon>
        <taxon>Bacillati</taxon>
        <taxon>Actinomycetota</taxon>
        <taxon>Actinomycetes</taxon>
        <taxon>Pseudonocardiales</taxon>
        <taxon>Pseudonocardiaceae</taxon>
        <taxon>Pseudonocardia</taxon>
    </lineage>
</organism>
<feature type="region of interest" description="Disordered" evidence="1">
    <location>
        <begin position="1"/>
        <end position="22"/>
    </location>
</feature>
<protein>
    <submittedName>
        <fullName evidence="2">Uncharacterized protein</fullName>
    </submittedName>
</protein>
<proteinExistence type="predicted"/>
<comment type="caution">
    <text evidence="2">The sequence shown here is derived from an EMBL/GenBank/DDBJ whole genome shotgun (WGS) entry which is preliminary data.</text>
</comment>
<reference evidence="3" key="1">
    <citation type="journal article" date="2019" name="Int. J. Syst. Evol. Microbiol.">
        <title>The Global Catalogue of Microorganisms (GCM) 10K type strain sequencing project: providing services to taxonomists for standard genome sequencing and annotation.</title>
        <authorList>
            <consortium name="The Broad Institute Genomics Platform"/>
            <consortium name="The Broad Institute Genome Sequencing Center for Infectious Disease"/>
            <person name="Wu L."/>
            <person name="Ma J."/>
        </authorList>
    </citation>
    <scope>NUCLEOTIDE SEQUENCE [LARGE SCALE GENOMIC DNA]</scope>
    <source>
        <strain evidence="3">JCM 18055</strain>
    </source>
</reference>
<name>A0ABP8WJ27_9PSEU</name>
<evidence type="ECO:0000256" key="1">
    <source>
        <dbReference type="SAM" id="MobiDB-lite"/>
    </source>
</evidence>
<accession>A0ABP8WJ27</accession>
<keyword evidence="3" id="KW-1185">Reference proteome</keyword>